<protein>
    <recommendedName>
        <fullName evidence="2">DUF5683 domain-containing protein</fullName>
    </recommendedName>
</protein>
<comment type="caution">
    <text evidence="3">The sequence shown here is derived from an EMBL/GenBank/DDBJ whole genome shotgun (WGS) entry which is preliminary data.</text>
</comment>
<organism evidence="3 4">
    <name type="scientific">Coprobacter fastidiosus</name>
    <dbReference type="NCBI Taxonomy" id="1099853"/>
    <lineage>
        <taxon>Bacteria</taxon>
        <taxon>Pseudomonadati</taxon>
        <taxon>Bacteroidota</taxon>
        <taxon>Bacteroidia</taxon>
        <taxon>Bacteroidales</taxon>
        <taxon>Barnesiellaceae</taxon>
        <taxon>Coprobacter</taxon>
    </lineage>
</organism>
<sequence length="214" mass="24363">MSVVPVSAQIQTEVSTGKDSLYVIGTEGSIDVVDTTGLEVDRRDSVVFNPDPMKAVWLSALVPGLGQIYNRRYWKLPIVIGGFMGLTYAVSWNGRYYTDYSQAYRDVMDSDPTTDSYINFLPYNRRNDKEWIESNTEWLKSAMKRKKDFYRRNRDLCIISMIGVYVVAMIDAYVDAQLYHFDITPDVSMHLLPAVMEPTPFSSTSLGLQCAITF</sequence>
<proteinExistence type="predicted"/>
<dbReference type="GeneID" id="92929170"/>
<evidence type="ECO:0000259" key="2">
    <source>
        <dbReference type="Pfam" id="PF18935"/>
    </source>
</evidence>
<dbReference type="Pfam" id="PF18935">
    <property type="entry name" value="DUF5683"/>
    <property type="match status" value="1"/>
</dbReference>
<name>A0A316QZB4_9BACT</name>
<evidence type="ECO:0000313" key="4">
    <source>
        <dbReference type="Proteomes" id="UP000262954"/>
    </source>
</evidence>
<keyword evidence="1" id="KW-1133">Transmembrane helix</keyword>
<gene>
    <name evidence="3" type="ORF">DDY73_08955</name>
</gene>
<dbReference type="InterPro" id="IPR043738">
    <property type="entry name" value="DUF5683"/>
</dbReference>
<feature type="domain" description="DUF5683" evidence="2">
    <location>
        <begin position="50"/>
        <end position="214"/>
    </location>
</feature>
<keyword evidence="1" id="KW-0812">Transmembrane</keyword>
<dbReference type="Proteomes" id="UP000262954">
    <property type="component" value="Unassembled WGS sequence"/>
</dbReference>
<dbReference type="RefSeq" id="WP_022390362.1">
    <property type="nucleotide sequence ID" value="NZ_AP028032.1"/>
</dbReference>
<keyword evidence="1" id="KW-0472">Membrane</keyword>
<feature type="transmembrane region" description="Helical" evidence="1">
    <location>
        <begin position="156"/>
        <end position="174"/>
    </location>
</feature>
<evidence type="ECO:0000313" key="3">
    <source>
        <dbReference type="EMBL" id="HBJ09121.1"/>
    </source>
</evidence>
<accession>A0A316QZB4</accession>
<dbReference type="AlphaFoldDB" id="A0A316QZB4"/>
<reference evidence="3 4" key="1">
    <citation type="journal article" date="2018" name="Nat. Biotechnol.">
        <title>A standardized bacterial taxonomy based on genome phylogeny substantially revises the tree of life.</title>
        <authorList>
            <person name="Parks D.H."/>
            <person name="Chuvochina M."/>
            <person name="Waite D.W."/>
            <person name="Rinke C."/>
            <person name="Skarshewski A."/>
            <person name="Chaumeil P.A."/>
            <person name="Hugenholtz P."/>
        </authorList>
    </citation>
    <scope>NUCLEOTIDE SEQUENCE [LARGE SCALE GENOMIC DNA]</scope>
    <source>
        <strain evidence="3">UBA11482</strain>
    </source>
</reference>
<evidence type="ECO:0000256" key="1">
    <source>
        <dbReference type="SAM" id="Phobius"/>
    </source>
</evidence>
<dbReference type="EMBL" id="DNWC01000118">
    <property type="protein sequence ID" value="HBJ09121.1"/>
    <property type="molecule type" value="Genomic_DNA"/>
</dbReference>